<feature type="compositionally biased region" description="Polar residues" evidence="2">
    <location>
        <begin position="419"/>
        <end position="433"/>
    </location>
</feature>
<sequence length="445" mass="48698">ETRYKDTSDAFDSGVDGLTADTSSPPRAGLSPRYALPAEDSCPGVPGIPKENVFCLGNSYGASTSFQVAGRLENWVTAIHSPVPRCCGAREGGCGASAAGARVTILTLRTSHRKPTKVIFLPFLQIQQWEQNLERNNMDLFRMRCYLASLQVEAAQPKEPASLWQRPHKTTLGRWGSSLSPPFMHWWPSSNPKLNPSVSKLFQIFESDAGGQTYALPPRSTERLDVLTSIYSMSPPEGGVWDSISCATDVLTCVYMPDGLTVQVPVRRDQTAADLLSAACKVKQLDPGLHCLRLHRRAGQDAEVRYVAPGELLRDMVNDQLEVFPVNVFTLHMSKPSGTGDFGFAVTGHIDCQKNSRIFVSEVLPDGLAFNEGLRPGDEILVLNGRCVSGLDLTLIQTLFAEQTLHLSLRRDGPLPPTVASNHLTPPSKLNQEVRSKHHRAKSSS</sequence>
<feature type="region of interest" description="Disordered" evidence="2">
    <location>
        <begin position="416"/>
        <end position="445"/>
    </location>
</feature>
<dbReference type="Proteomes" id="UP001279410">
    <property type="component" value="Unassembled WGS sequence"/>
</dbReference>
<dbReference type="PROSITE" id="PS50106">
    <property type="entry name" value="PDZ"/>
    <property type="match status" value="1"/>
</dbReference>
<proteinExistence type="predicted"/>
<dbReference type="InterPro" id="IPR003116">
    <property type="entry name" value="RBD_dom"/>
</dbReference>
<keyword evidence="6" id="KW-1185">Reference proteome</keyword>
<dbReference type="InterPro" id="IPR036034">
    <property type="entry name" value="PDZ_sf"/>
</dbReference>
<dbReference type="CDD" id="cd00136">
    <property type="entry name" value="PDZ_canonical"/>
    <property type="match status" value="1"/>
</dbReference>
<organism evidence="5 6">
    <name type="scientific">Lates japonicus</name>
    <name type="common">Japanese lates</name>
    <dbReference type="NCBI Taxonomy" id="270547"/>
    <lineage>
        <taxon>Eukaryota</taxon>
        <taxon>Metazoa</taxon>
        <taxon>Chordata</taxon>
        <taxon>Craniata</taxon>
        <taxon>Vertebrata</taxon>
        <taxon>Euteleostomi</taxon>
        <taxon>Actinopterygii</taxon>
        <taxon>Neopterygii</taxon>
        <taxon>Teleostei</taxon>
        <taxon>Neoteleostei</taxon>
        <taxon>Acanthomorphata</taxon>
        <taxon>Carangaria</taxon>
        <taxon>Carangaria incertae sedis</taxon>
        <taxon>Centropomidae</taxon>
        <taxon>Lates</taxon>
    </lineage>
</organism>
<evidence type="ECO:0000259" key="3">
    <source>
        <dbReference type="PROSITE" id="PS50106"/>
    </source>
</evidence>
<dbReference type="PANTHER" id="PTHR46001">
    <property type="entry name" value="TIAM (MAMMALIAN TUMOR INVASION AND METASTASIS FACTOR) HOMOLOG"/>
    <property type="match status" value="1"/>
</dbReference>
<dbReference type="SMART" id="SM00228">
    <property type="entry name" value="PDZ"/>
    <property type="match status" value="1"/>
</dbReference>
<feature type="compositionally biased region" description="Basic residues" evidence="2">
    <location>
        <begin position="436"/>
        <end position="445"/>
    </location>
</feature>
<dbReference type="PANTHER" id="PTHR46001:SF5">
    <property type="entry name" value="RHO GUANINE NUCLEOTIDE EXCHANGE FACTOR TIAM2"/>
    <property type="match status" value="1"/>
</dbReference>
<feature type="domain" description="PDZ" evidence="3">
    <location>
        <begin position="330"/>
        <end position="391"/>
    </location>
</feature>
<feature type="non-terminal residue" evidence="5">
    <location>
        <position position="445"/>
    </location>
</feature>
<dbReference type="Pfam" id="PF00595">
    <property type="entry name" value="PDZ"/>
    <property type="match status" value="1"/>
</dbReference>
<dbReference type="GO" id="GO:0007264">
    <property type="term" value="P:small GTPase-mediated signal transduction"/>
    <property type="evidence" value="ECO:0007669"/>
    <property type="project" value="InterPro"/>
</dbReference>
<dbReference type="AlphaFoldDB" id="A0AAD3NQ23"/>
<comment type="caution">
    <text evidence="5">The sequence shown here is derived from an EMBL/GenBank/DDBJ whole genome shotgun (WGS) entry which is preliminary data.</text>
</comment>
<feature type="domain" description="RBD" evidence="4">
    <location>
        <begin position="250"/>
        <end position="317"/>
    </location>
</feature>
<evidence type="ECO:0000313" key="6">
    <source>
        <dbReference type="Proteomes" id="UP001279410"/>
    </source>
</evidence>
<protein>
    <submittedName>
        <fullName evidence="5">T-lymphoma invasion and metastasis-inducing protein 2</fullName>
    </submittedName>
</protein>
<dbReference type="EMBL" id="BRZM01002628">
    <property type="protein sequence ID" value="GLD74989.1"/>
    <property type="molecule type" value="Genomic_DNA"/>
</dbReference>
<evidence type="ECO:0000259" key="4">
    <source>
        <dbReference type="PROSITE" id="PS50898"/>
    </source>
</evidence>
<evidence type="ECO:0000256" key="1">
    <source>
        <dbReference type="ARBA" id="ARBA00022658"/>
    </source>
</evidence>
<reference evidence="5" key="1">
    <citation type="submission" date="2022-08" db="EMBL/GenBank/DDBJ databases">
        <title>Genome sequencing of akame (Lates japonicus).</title>
        <authorList>
            <person name="Hashiguchi Y."/>
            <person name="Takahashi H."/>
        </authorList>
    </citation>
    <scope>NUCLEOTIDE SEQUENCE</scope>
    <source>
        <strain evidence="5">Kochi</strain>
    </source>
</reference>
<dbReference type="GO" id="GO:0005085">
    <property type="term" value="F:guanyl-nucleotide exchange factor activity"/>
    <property type="evidence" value="ECO:0007669"/>
    <property type="project" value="UniProtKB-KW"/>
</dbReference>
<dbReference type="InterPro" id="IPR001478">
    <property type="entry name" value="PDZ"/>
</dbReference>
<accession>A0AAD3NQ23</accession>
<dbReference type="Gene3D" id="2.30.42.10">
    <property type="match status" value="1"/>
</dbReference>
<feature type="region of interest" description="Disordered" evidence="2">
    <location>
        <begin position="1"/>
        <end position="33"/>
    </location>
</feature>
<gene>
    <name evidence="5" type="ORF">AKAME5_002632200</name>
</gene>
<dbReference type="InterPro" id="IPR040655">
    <property type="entry name" value="TIAM1_CC-Ex"/>
</dbReference>
<dbReference type="Pfam" id="PF02196">
    <property type="entry name" value="RBD"/>
    <property type="match status" value="1"/>
</dbReference>
<dbReference type="PROSITE" id="PS50898">
    <property type="entry name" value="RBD"/>
    <property type="match status" value="1"/>
</dbReference>
<evidence type="ECO:0000256" key="2">
    <source>
        <dbReference type="SAM" id="MobiDB-lite"/>
    </source>
</evidence>
<dbReference type="InterPro" id="IPR043537">
    <property type="entry name" value="Tiam1/Tiam2/Sif"/>
</dbReference>
<dbReference type="Gene3D" id="6.10.140.680">
    <property type="match status" value="1"/>
</dbReference>
<feature type="non-terminal residue" evidence="5">
    <location>
        <position position="1"/>
    </location>
</feature>
<keyword evidence="1" id="KW-0344">Guanine-nucleotide releasing factor</keyword>
<dbReference type="SUPFAM" id="SSF50156">
    <property type="entry name" value="PDZ domain-like"/>
    <property type="match status" value="1"/>
</dbReference>
<dbReference type="Pfam" id="PF18385">
    <property type="entry name" value="Tiam_CC_Ex"/>
    <property type="match status" value="1"/>
</dbReference>
<name>A0AAD3NQ23_LATJO</name>
<evidence type="ECO:0000313" key="5">
    <source>
        <dbReference type="EMBL" id="GLD74989.1"/>
    </source>
</evidence>